<dbReference type="InterPro" id="IPR052820">
    <property type="entry name" value="PhiA_domain"/>
</dbReference>
<proteinExistence type="predicted"/>
<protein>
    <submittedName>
        <fullName evidence="2">Uncharacterized protein</fullName>
    </submittedName>
</protein>
<feature type="chain" id="PRO_5046461186" evidence="1">
    <location>
        <begin position="18"/>
        <end position="194"/>
    </location>
</feature>
<evidence type="ECO:0000256" key="1">
    <source>
        <dbReference type="SAM" id="SignalP"/>
    </source>
</evidence>
<dbReference type="PANTHER" id="PTHR42047">
    <property type="entry name" value="PROTEIN, PUTATIVE (AFU_ORTHOLOGUE AFUA_6G03560)-RELATED"/>
    <property type="match status" value="1"/>
</dbReference>
<evidence type="ECO:0000313" key="3">
    <source>
        <dbReference type="Proteomes" id="UP001595075"/>
    </source>
</evidence>
<keyword evidence="1" id="KW-0732">Signal</keyword>
<sequence>MFTKTAIIAALAGLSAAAPTKRLTNDFQAVTLASGTPVQYGSLSASGQRIYINKETATDCPAETVDCSKVGNSTAFVYNPATTTVNMQTIVPGGQQLYVGYGGELGYTIPHTVAIPELAKVQGFEYTPQADDGTIGALIFEGQGFDACPTGEKGILDQDVYQIFARSVAGHTGCISVSIGTAAYTGSPVWSYGF</sequence>
<feature type="signal peptide" evidence="1">
    <location>
        <begin position="1"/>
        <end position="17"/>
    </location>
</feature>
<dbReference type="Proteomes" id="UP001595075">
    <property type="component" value="Unassembled WGS sequence"/>
</dbReference>
<comment type="caution">
    <text evidence="2">The sequence shown here is derived from an EMBL/GenBank/DDBJ whole genome shotgun (WGS) entry which is preliminary data.</text>
</comment>
<gene>
    <name evidence="2" type="ORF">VTL71DRAFT_4083</name>
</gene>
<accession>A0ABR4C752</accession>
<dbReference type="EMBL" id="JAZHXI010000013">
    <property type="protein sequence ID" value="KAL2064943.1"/>
    <property type="molecule type" value="Genomic_DNA"/>
</dbReference>
<evidence type="ECO:0000313" key="2">
    <source>
        <dbReference type="EMBL" id="KAL2064943.1"/>
    </source>
</evidence>
<keyword evidence="3" id="KW-1185">Reference proteome</keyword>
<name>A0ABR4C752_9HELO</name>
<dbReference type="PANTHER" id="PTHR42047:SF1">
    <property type="entry name" value="PROTEIN, PUTATIVE (AFU_ORTHOLOGUE AFUA_6G03560)-RELATED"/>
    <property type="match status" value="1"/>
</dbReference>
<organism evidence="2 3">
    <name type="scientific">Oculimacula yallundae</name>
    <dbReference type="NCBI Taxonomy" id="86028"/>
    <lineage>
        <taxon>Eukaryota</taxon>
        <taxon>Fungi</taxon>
        <taxon>Dikarya</taxon>
        <taxon>Ascomycota</taxon>
        <taxon>Pezizomycotina</taxon>
        <taxon>Leotiomycetes</taxon>
        <taxon>Helotiales</taxon>
        <taxon>Ploettnerulaceae</taxon>
        <taxon>Oculimacula</taxon>
    </lineage>
</organism>
<reference evidence="2 3" key="1">
    <citation type="journal article" date="2024" name="Commun. Biol.">
        <title>Comparative genomic analysis of thermophilic fungi reveals convergent evolutionary adaptations and gene losses.</title>
        <authorList>
            <person name="Steindorff A.S."/>
            <person name="Aguilar-Pontes M.V."/>
            <person name="Robinson A.J."/>
            <person name="Andreopoulos B."/>
            <person name="LaButti K."/>
            <person name="Kuo A."/>
            <person name="Mondo S."/>
            <person name="Riley R."/>
            <person name="Otillar R."/>
            <person name="Haridas S."/>
            <person name="Lipzen A."/>
            <person name="Grimwood J."/>
            <person name="Schmutz J."/>
            <person name="Clum A."/>
            <person name="Reid I.D."/>
            <person name="Moisan M.C."/>
            <person name="Butler G."/>
            <person name="Nguyen T.T.M."/>
            <person name="Dewar K."/>
            <person name="Conant G."/>
            <person name="Drula E."/>
            <person name="Henrissat B."/>
            <person name="Hansel C."/>
            <person name="Singer S."/>
            <person name="Hutchinson M.I."/>
            <person name="de Vries R.P."/>
            <person name="Natvig D.O."/>
            <person name="Powell A.J."/>
            <person name="Tsang A."/>
            <person name="Grigoriev I.V."/>
        </authorList>
    </citation>
    <scope>NUCLEOTIDE SEQUENCE [LARGE SCALE GENOMIC DNA]</scope>
    <source>
        <strain evidence="2 3">CBS 494.80</strain>
    </source>
</reference>